<proteinExistence type="predicted"/>
<evidence type="ECO:0000256" key="7">
    <source>
        <dbReference type="ARBA" id="ARBA00023242"/>
    </source>
</evidence>
<evidence type="ECO:0000313" key="10">
    <source>
        <dbReference type="EMBL" id="CAK9193844.1"/>
    </source>
</evidence>
<evidence type="ECO:0000256" key="2">
    <source>
        <dbReference type="ARBA" id="ARBA00022771"/>
    </source>
</evidence>
<evidence type="ECO:0000259" key="9">
    <source>
        <dbReference type="PROSITE" id="PS50884"/>
    </source>
</evidence>
<sequence>MVINMHLTMNHCEGKLDPDLIHQLSGDSGTSAGEHEESPSAGASRGSGGCMPRERPVKVIPCPRCQSMNTKFCYYNNYSVNQPRHFCRNCQRYWTVGGTLRNVPVGGGSRKKVRTSRGQRFNDGLQSHHQDTARGSSCLQTTGSALLNMTLQPNELFPSAIQMAAATQQQLSMLSQAAAMGAVGRLGSYSANQLLQSAAGLIESPSINTISTTQLPTNNFFQHFPNMQQERGQMNAYSTTGTGLTSKTSAPASLMNYQDHQLGASTPAAHSVMYDLQSTHPAPNSTLQMQLGASHDLQTTGFNNHPNLEANQIEFLSSLMQHKPGYWGA</sequence>
<evidence type="ECO:0000256" key="5">
    <source>
        <dbReference type="ARBA" id="ARBA00023125"/>
    </source>
</evidence>
<keyword evidence="11" id="KW-1185">Reference proteome</keyword>
<keyword evidence="2" id="KW-0863">Zinc-finger</keyword>
<feature type="region of interest" description="Disordered" evidence="8">
    <location>
        <begin position="105"/>
        <end position="135"/>
    </location>
</feature>
<evidence type="ECO:0000256" key="3">
    <source>
        <dbReference type="ARBA" id="ARBA00022833"/>
    </source>
</evidence>
<dbReference type="InterPro" id="IPR045174">
    <property type="entry name" value="Dof"/>
</dbReference>
<evidence type="ECO:0000256" key="6">
    <source>
        <dbReference type="ARBA" id="ARBA00023163"/>
    </source>
</evidence>
<keyword evidence="4" id="KW-0805">Transcription regulation</keyword>
<keyword evidence="6" id="KW-0804">Transcription</keyword>
<dbReference type="Proteomes" id="UP001497512">
    <property type="component" value="Chromosome 10"/>
</dbReference>
<evidence type="ECO:0000313" key="11">
    <source>
        <dbReference type="Proteomes" id="UP001497512"/>
    </source>
</evidence>
<gene>
    <name evidence="10" type="ORF">CSSPTR1EN2_LOCUS2229</name>
</gene>
<feature type="region of interest" description="Disordered" evidence="8">
    <location>
        <begin position="23"/>
        <end position="52"/>
    </location>
</feature>
<keyword evidence="3" id="KW-0862">Zinc</keyword>
<organism evidence="10 11">
    <name type="scientific">Sphagnum troendelagicum</name>
    <dbReference type="NCBI Taxonomy" id="128251"/>
    <lineage>
        <taxon>Eukaryota</taxon>
        <taxon>Viridiplantae</taxon>
        <taxon>Streptophyta</taxon>
        <taxon>Embryophyta</taxon>
        <taxon>Bryophyta</taxon>
        <taxon>Sphagnophytina</taxon>
        <taxon>Sphagnopsida</taxon>
        <taxon>Sphagnales</taxon>
        <taxon>Sphagnaceae</taxon>
        <taxon>Sphagnum</taxon>
    </lineage>
</organism>
<keyword evidence="7" id="KW-0539">Nucleus</keyword>
<dbReference type="InterPro" id="IPR003851">
    <property type="entry name" value="Znf_Dof"/>
</dbReference>
<dbReference type="EMBL" id="OZ019902">
    <property type="protein sequence ID" value="CAK9193844.1"/>
    <property type="molecule type" value="Genomic_DNA"/>
</dbReference>
<dbReference type="PROSITE" id="PS50884">
    <property type="entry name" value="ZF_DOF_2"/>
    <property type="match status" value="1"/>
</dbReference>
<dbReference type="Pfam" id="PF02701">
    <property type="entry name" value="Zn_ribbon_Dof"/>
    <property type="match status" value="1"/>
</dbReference>
<dbReference type="PROSITE" id="PS01361">
    <property type="entry name" value="ZF_DOF_1"/>
    <property type="match status" value="1"/>
</dbReference>
<name>A0ABP0TDG7_9BRYO</name>
<reference evidence="10" key="1">
    <citation type="submission" date="2024-02" db="EMBL/GenBank/DDBJ databases">
        <authorList>
            <consortium name="ELIXIR-Norway"/>
            <consortium name="Elixir Norway"/>
        </authorList>
    </citation>
    <scope>NUCLEOTIDE SEQUENCE</scope>
</reference>
<evidence type="ECO:0000256" key="1">
    <source>
        <dbReference type="ARBA" id="ARBA00022723"/>
    </source>
</evidence>
<keyword evidence="1" id="KW-0479">Metal-binding</keyword>
<feature type="domain" description="Dof-type" evidence="9">
    <location>
        <begin position="60"/>
        <end position="114"/>
    </location>
</feature>
<dbReference type="PANTHER" id="PTHR31089:SF22">
    <property type="entry name" value="CYCLIC DOF FACTOR 4"/>
    <property type="match status" value="1"/>
</dbReference>
<evidence type="ECO:0000256" key="4">
    <source>
        <dbReference type="ARBA" id="ARBA00023015"/>
    </source>
</evidence>
<evidence type="ECO:0000256" key="8">
    <source>
        <dbReference type="SAM" id="MobiDB-lite"/>
    </source>
</evidence>
<accession>A0ABP0TDG7</accession>
<protein>
    <recommendedName>
        <fullName evidence="9">Dof-type domain-containing protein</fullName>
    </recommendedName>
</protein>
<keyword evidence="5" id="KW-0238">DNA-binding</keyword>
<dbReference type="PANTHER" id="PTHR31089">
    <property type="entry name" value="CYCLIC DOF FACTOR 2"/>
    <property type="match status" value="1"/>
</dbReference>